<dbReference type="InterPro" id="IPR013968">
    <property type="entry name" value="PKS_KR"/>
</dbReference>
<evidence type="ECO:0000256" key="11">
    <source>
        <dbReference type="ARBA" id="ARBA00023332"/>
    </source>
</evidence>
<comment type="catalytic activity">
    <reaction evidence="38">
        <text>a 2,3-saturated acyl-[ACP] + NADP(+) = a (2E)-enoyl-[ACP] + NADPH + H(+)</text>
        <dbReference type="Rhea" id="RHEA:22564"/>
        <dbReference type="Rhea" id="RHEA-COMP:9925"/>
        <dbReference type="Rhea" id="RHEA-COMP:9926"/>
        <dbReference type="ChEBI" id="CHEBI:15378"/>
        <dbReference type="ChEBI" id="CHEBI:57783"/>
        <dbReference type="ChEBI" id="CHEBI:58349"/>
        <dbReference type="ChEBI" id="CHEBI:78784"/>
        <dbReference type="ChEBI" id="CHEBI:78785"/>
        <dbReference type="EC" id="1.3.1.39"/>
    </reaction>
    <physiologicalReaction direction="right-to-left" evidence="38">
        <dbReference type="Rhea" id="RHEA:22566"/>
    </physiologicalReaction>
</comment>
<comment type="pathway">
    <text evidence="1">Lipid metabolism.</text>
</comment>
<dbReference type="PANTHER" id="PTHR43775:SF37">
    <property type="entry name" value="SI:DKEY-61P9.11"/>
    <property type="match status" value="1"/>
</dbReference>
<comment type="function">
    <text evidence="20">Fatty acid synthetase is a multifunctional enzyme that catalyzes the de novo biosynthesis of long-chain saturated fatty acids starting from acetyl-CoA and malonyl-CoA in the presence of NADPH. This multifunctional protein contains 7 catalytic activities and a site for the binding of the prosthetic group 4'-phosphopantetheine of the acyl carrier protein ([ACP]) domain.</text>
</comment>
<comment type="catalytic activity">
    <reaction evidence="34">
        <text>tetradecanoyl-[ACP] + H2O = tetradecanoate + holo-[ACP] + H(+)</text>
        <dbReference type="Rhea" id="RHEA:30123"/>
        <dbReference type="Rhea" id="RHEA-COMP:9648"/>
        <dbReference type="Rhea" id="RHEA-COMP:9685"/>
        <dbReference type="ChEBI" id="CHEBI:15377"/>
        <dbReference type="ChEBI" id="CHEBI:15378"/>
        <dbReference type="ChEBI" id="CHEBI:30807"/>
        <dbReference type="ChEBI" id="CHEBI:64479"/>
        <dbReference type="ChEBI" id="CHEBI:78477"/>
        <dbReference type="EC" id="3.1.2.14"/>
    </reaction>
    <physiologicalReaction direction="left-to-right" evidence="34">
        <dbReference type="Rhea" id="RHEA:30124"/>
    </physiologicalReaction>
</comment>
<accession>I0J6Y5</accession>
<comment type="catalytic activity">
    <reaction evidence="26">
        <text>(2E)-butenoyl-[ACP] + NADPH + H(+) = butanoyl-[ACP] + NADP(+)</text>
        <dbReference type="Rhea" id="RHEA:41812"/>
        <dbReference type="Rhea" id="RHEA-COMP:9627"/>
        <dbReference type="Rhea" id="RHEA-COMP:9628"/>
        <dbReference type="ChEBI" id="CHEBI:15378"/>
        <dbReference type="ChEBI" id="CHEBI:57783"/>
        <dbReference type="ChEBI" id="CHEBI:58349"/>
        <dbReference type="ChEBI" id="CHEBI:78453"/>
        <dbReference type="ChEBI" id="CHEBI:78454"/>
    </reaction>
    <physiologicalReaction direction="left-to-right" evidence="26">
        <dbReference type="Rhea" id="RHEA:41813"/>
    </physiologicalReaction>
</comment>
<evidence type="ECO:0000256" key="48">
    <source>
        <dbReference type="ARBA" id="ARBA00049449"/>
    </source>
</evidence>
<dbReference type="PROSITE" id="PS52019">
    <property type="entry name" value="PKS_MFAS_DH"/>
    <property type="match status" value="1"/>
</dbReference>
<dbReference type="InterPro" id="IPR014030">
    <property type="entry name" value="Ketoacyl_synth_N"/>
</dbReference>
<evidence type="ECO:0000256" key="42">
    <source>
        <dbReference type="ARBA" id="ARBA00049019"/>
    </source>
</evidence>
<dbReference type="PANTHER" id="PTHR43775">
    <property type="entry name" value="FATTY ACID SYNTHASE"/>
    <property type="match status" value="1"/>
</dbReference>
<dbReference type="InterPro" id="IPR020841">
    <property type="entry name" value="PKS_Beta-ketoAc_synthase_dom"/>
</dbReference>
<dbReference type="InterPro" id="IPR020807">
    <property type="entry name" value="PKS_DH"/>
</dbReference>
<comment type="catalytic activity">
    <reaction evidence="33">
        <text>(2E)-dodecenoyl-[ACP] + NADPH + H(+) = dodecanoyl-[ACP] + NADP(+)</text>
        <dbReference type="Rhea" id="RHEA:41880"/>
        <dbReference type="Rhea" id="RHEA-COMP:9643"/>
        <dbReference type="Rhea" id="RHEA-COMP:9644"/>
        <dbReference type="ChEBI" id="CHEBI:15378"/>
        <dbReference type="ChEBI" id="CHEBI:57783"/>
        <dbReference type="ChEBI" id="CHEBI:58349"/>
        <dbReference type="ChEBI" id="CHEBI:65264"/>
        <dbReference type="ChEBI" id="CHEBI:78472"/>
    </reaction>
    <physiologicalReaction direction="left-to-right" evidence="33">
        <dbReference type="Rhea" id="RHEA:41881"/>
    </physiologicalReaction>
</comment>
<dbReference type="InterPro" id="IPR001031">
    <property type="entry name" value="Thioesterase"/>
</dbReference>
<dbReference type="InterPro" id="IPR001227">
    <property type="entry name" value="Ac_transferase_dom_sf"/>
</dbReference>
<feature type="active site" description="Proton acceptor; for dehydratase activity" evidence="52">
    <location>
        <position position="977"/>
    </location>
</feature>
<evidence type="ECO:0000256" key="37">
    <source>
        <dbReference type="ARBA" id="ARBA00048571"/>
    </source>
</evidence>
<evidence type="ECO:0000256" key="4">
    <source>
        <dbReference type="ARBA" id="ARBA00022679"/>
    </source>
</evidence>
<dbReference type="InterPro" id="IPR013149">
    <property type="entry name" value="ADH-like_C"/>
</dbReference>
<comment type="catalytic activity">
    <reaction evidence="22">
        <text>hexanoyl-[ACP] + malonyl-[ACP] + H(+) = 3-oxooctanoyl-[ACP] + holo-[ACP] + CO2</text>
        <dbReference type="Rhea" id="RHEA:41836"/>
        <dbReference type="Rhea" id="RHEA-COMP:9623"/>
        <dbReference type="Rhea" id="RHEA-COMP:9632"/>
        <dbReference type="Rhea" id="RHEA-COMP:9633"/>
        <dbReference type="Rhea" id="RHEA-COMP:9685"/>
        <dbReference type="ChEBI" id="CHEBI:15378"/>
        <dbReference type="ChEBI" id="CHEBI:16526"/>
        <dbReference type="ChEBI" id="CHEBI:64479"/>
        <dbReference type="ChEBI" id="CHEBI:78449"/>
        <dbReference type="ChEBI" id="CHEBI:78459"/>
        <dbReference type="ChEBI" id="CHEBI:78460"/>
    </reaction>
    <physiologicalReaction direction="left-to-right" evidence="22">
        <dbReference type="Rhea" id="RHEA:41837"/>
    </physiologicalReaction>
</comment>
<evidence type="ECO:0000256" key="2">
    <source>
        <dbReference type="ARBA" id="ARBA00022450"/>
    </source>
</evidence>
<dbReference type="InterPro" id="IPR049552">
    <property type="entry name" value="PKS_DH_N"/>
</dbReference>
<keyword evidence="5" id="KW-0702">S-nitrosylation</keyword>
<dbReference type="PROSITE" id="PS52004">
    <property type="entry name" value="KS3_2"/>
    <property type="match status" value="1"/>
</dbReference>
<dbReference type="SUPFAM" id="SSF51735">
    <property type="entry name" value="NAD(P)-binding Rossmann-fold domains"/>
    <property type="match status" value="3"/>
</dbReference>
<comment type="catalytic activity">
    <reaction evidence="15">
        <text>a (3R)-hydroxyacyl-[ACP] = a (2E)-enoyl-[ACP] + H2O</text>
        <dbReference type="Rhea" id="RHEA:13097"/>
        <dbReference type="Rhea" id="RHEA-COMP:9925"/>
        <dbReference type="Rhea" id="RHEA-COMP:9945"/>
        <dbReference type="ChEBI" id="CHEBI:15377"/>
        <dbReference type="ChEBI" id="CHEBI:78784"/>
        <dbReference type="ChEBI" id="CHEBI:78827"/>
        <dbReference type="EC" id="4.2.1.59"/>
    </reaction>
    <physiologicalReaction direction="left-to-right" evidence="15">
        <dbReference type="Rhea" id="RHEA:13098"/>
    </physiologicalReaction>
</comment>
<comment type="catalytic activity">
    <reaction evidence="31">
        <text>acetyl-[ACP] + malonyl-[ACP] + H(+) = 3-oxobutanoyl-[ACP] + holo-[ACP] + CO2</text>
        <dbReference type="Rhea" id="RHEA:41800"/>
        <dbReference type="Rhea" id="RHEA-COMP:9621"/>
        <dbReference type="Rhea" id="RHEA-COMP:9623"/>
        <dbReference type="Rhea" id="RHEA-COMP:9625"/>
        <dbReference type="Rhea" id="RHEA-COMP:9685"/>
        <dbReference type="ChEBI" id="CHEBI:15378"/>
        <dbReference type="ChEBI" id="CHEBI:16526"/>
        <dbReference type="ChEBI" id="CHEBI:64479"/>
        <dbReference type="ChEBI" id="CHEBI:78446"/>
        <dbReference type="ChEBI" id="CHEBI:78449"/>
        <dbReference type="ChEBI" id="CHEBI:78450"/>
    </reaction>
    <physiologicalReaction direction="left-to-right" evidence="31">
        <dbReference type="Rhea" id="RHEA:41801"/>
    </physiologicalReaction>
</comment>
<comment type="function">
    <text evidence="51">Involved in production of the polyketide antibiotic thailandamide.</text>
</comment>
<comment type="catalytic activity">
    <reaction evidence="11">
        <text>(3R)-hydroxyoctanoyl-[ACP] = (2E)-octenoyl-[ACP] + H2O</text>
        <dbReference type="Rhea" id="RHEA:41844"/>
        <dbReference type="Rhea" id="RHEA-COMP:9634"/>
        <dbReference type="Rhea" id="RHEA-COMP:9635"/>
        <dbReference type="ChEBI" id="CHEBI:15377"/>
        <dbReference type="ChEBI" id="CHEBI:78461"/>
        <dbReference type="ChEBI" id="CHEBI:78462"/>
    </reaction>
    <physiologicalReaction direction="left-to-right" evidence="11">
        <dbReference type="Rhea" id="RHEA:41845"/>
    </physiologicalReaction>
</comment>
<dbReference type="Pfam" id="PF00107">
    <property type="entry name" value="ADH_zinc_N"/>
    <property type="match status" value="1"/>
</dbReference>
<keyword evidence="7" id="KW-0663">Pyridoxal phosphate</keyword>
<comment type="catalytic activity">
    <reaction evidence="24">
        <text>3-oxodecanoyl-[ACP] + NADPH + H(+) = (3R)-hydroxydecanoyl-[ACP] + NADP(+)</text>
        <dbReference type="Rhea" id="RHEA:41856"/>
        <dbReference type="Rhea" id="RHEA-COMP:9637"/>
        <dbReference type="Rhea" id="RHEA-COMP:9638"/>
        <dbReference type="ChEBI" id="CHEBI:15378"/>
        <dbReference type="ChEBI" id="CHEBI:57783"/>
        <dbReference type="ChEBI" id="CHEBI:58349"/>
        <dbReference type="ChEBI" id="CHEBI:78464"/>
        <dbReference type="ChEBI" id="CHEBI:78466"/>
    </reaction>
    <physiologicalReaction direction="left-to-right" evidence="24">
        <dbReference type="Rhea" id="RHEA:41857"/>
    </physiologicalReaction>
</comment>
<dbReference type="GO" id="GO:0004312">
    <property type="term" value="F:fatty acid synthase activity"/>
    <property type="evidence" value="ECO:0007669"/>
    <property type="project" value="TreeGrafter"/>
</dbReference>
<dbReference type="SMART" id="SM00826">
    <property type="entry name" value="PKS_DH"/>
    <property type="match status" value="1"/>
</dbReference>
<dbReference type="InterPro" id="IPR042104">
    <property type="entry name" value="PKS_dehydratase_sf"/>
</dbReference>
<comment type="catalytic activity">
    <reaction evidence="44">
        <text>(2E)-tetradecenoyl-[ACP] + NADPH + H(+) = tetradecanoyl-[ACP] + NADP(+)</text>
        <dbReference type="Rhea" id="RHEA:41896"/>
        <dbReference type="Rhea" id="RHEA-COMP:9647"/>
        <dbReference type="Rhea" id="RHEA-COMP:9648"/>
        <dbReference type="ChEBI" id="CHEBI:15378"/>
        <dbReference type="ChEBI" id="CHEBI:57783"/>
        <dbReference type="ChEBI" id="CHEBI:58349"/>
        <dbReference type="ChEBI" id="CHEBI:78475"/>
        <dbReference type="ChEBI" id="CHEBI:78477"/>
    </reaction>
    <physiologicalReaction direction="left-to-right" evidence="44">
        <dbReference type="Rhea" id="RHEA:41897"/>
    </physiologicalReaction>
</comment>
<dbReference type="PROSITE" id="PS01162">
    <property type="entry name" value="QOR_ZETA_CRYSTAL"/>
    <property type="match status" value="1"/>
</dbReference>
<evidence type="ECO:0000256" key="14">
    <source>
        <dbReference type="ARBA" id="ARBA00023388"/>
    </source>
</evidence>
<dbReference type="Pfam" id="PF14765">
    <property type="entry name" value="PS-DH"/>
    <property type="match status" value="1"/>
</dbReference>
<dbReference type="InterPro" id="IPR020843">
    <property type="entry name" value="ER"/>
</dbReference>
<dbReference type="SUPFAM" id="SSF52151">
    <property type="entry name" value="FabD/lysophospholipase-like"/>
    <property type="match status" value="1"/>
</dbReference>
<comment type="catalytic activity">
    <reaction evidence="21">
        <text>3-oxooctadecanoyl-[ACP] + NADPH + H(+) = (3R)-hydroxyoctadecanoyl-[ACP] + NADP(+)</text>
        <dbReference type="Rhea" id="RHEA:41920"/>
        <dbReference type="Rhea" id="RHEA-COMP:9653"/>
        <dbReference type="Rhea" id="RHEA-COMP:9654"/>
        <dbReference type="ChEBI" id="CHEBI:15378"/>
        <dbReference type="ChEBI" id="CHEBI:57783"/>
        <dbReference type="ChEBI" id="CHEBI:58349"/>
        <dbReference type="ChEBI" id="CHEBI:78487"/>
        <dbReference type="ChEBI" id="CHEBI:78488"/>
    </reaction>
    <physiologicalReaction direction="left-to-right" evidence="21">
        <dbReference type="Rhea" id="RHEA:41921"/>
    </physiologicalReaction>
</comment>
<comment type="catalytic activity">
    <reaction evidence="17">
        <text>(3R)-hydroxyoctadecanoyl-[ACP] = (2E)-octadecenoyl-[ACP] + H2O</text>
        <dbReference type="Rhea" id="RHEA:41924"/>
        <dbReference type="Rhea" id="RHEA-COMP:9654"/>
        <dbReference type="Rhea" id="RHEA-COMP:9655"/>
        <dbReference type="ChEBI" id="CHEBI:15377"/>
        <dbReference type="ChEBI" id="CHEBI:78488"/>
        <dbReference type="ChEBI" id="CHEBI:78489"/>
    </reaction>
    <physiologicalReaction direction="left-to-right" evidence="17">
        <dbReference type="Rhea" id="RHEA:41925"/>
    </physiologicalReaction>
</comment>
<comment type="catalytic activity">
    <reaction evidence="36">
        <text>a fatty acyl-[ACP] + malonyl-[ACP] + H(+) = a 3-oxoacyl-[ACP] + holo-[ACP] + CO2</text>
        <dbReference type="Rhea" id="RHEA:22836"/>
        <dbReference type="Rhea" id="RHEA-COMP:9623"/>
        <dbReference type="Rhea" id="RHEA-COMP:9685"/>
        <dbReference type="Rhea" id="RHEA-COMP:9916"/>
        <dbReference type="Rhea" id="RHEA-COMP:14125"/>
        <dbReference type="ChEBI" id="CHEBI:15378"/>
        <dbReference type="ChEBI" id="CHEBI:16526"/>
        <dbReference type="ChEBI" id="CHEBI:64479"/>
        <dbReference type="ChEBI" id="CHEBI:78449"/>
        <dbReference type="ChEBI" id="CHEBI:78776"/>
        <dbReference type="ChEBI" id="CHEBI:138651"/>
        <dbReference type="EC" id="2.3.1.41"/>
    </reaction>
    <physiologicalReaction direction="left-to-right" evidence="36">
        <dbReference type="Rhea" id="RHEA:22837"/>
    </physiologicalReaction>
</comment>
<sequence>MTREREDAVSGMAREDDVALTAGLSPMQRAIFALQKARAKIDAMDRAASEPIAVVGVGCRFPGGGEDPEAFWRSLREGVDAVRKIPEERWPRDAIAPEKPETRWAGLLHEVDRFDAAFFNISPREAMKLDPQQRLLLELVWEALEDAGERPDLLMGSRAGVFIGVCSLDYQQCIRSGGLEEIEAYDLTGNISSTVAGRISYAFGFQGPCVSLDTACSSSLVAIHLACQSLRSRESDLAVAGGVCLILSPTTMYLLTATQALAADGRCKTFDARANGFVRGEGAGIVVLKRLSDAERDGDRIWAIIRGSAVNQDGRSTGLTAPNVLSQQALLETALKSARVAASEVSYVETHGTGTSLGDPIEVEALKAVLGEARADGSACVLGALKTNIGHLEAAAGVAGFIKALLALRHELIPRNLHFQALNPRIDLAGTPLVIPTEAVPWKAGPKPRVAGVSAFGLSGTNAHVIVEEAPARQAPSSAQEAASYLLPLSAKSAAALTASARSWQQWLTQGEGSEQRLHDLAYTASVRRSHHEHRLGVVGSSKEEIAAALEAYARGEAPAGVLQGRAWSAAPQVVFVFPGQGSQWVGMGKRLLEEEPVFRAAVEACDAAIRRESGFSVVKELKAEERASRLVEIDVVQPVLFAMEVGLSALWRSWGVEPAAVVGHSMGEVAAAHVAGALTLEDAAAVICRRSRLLRKVSGRGAMALVELSLGEAEAALSGYAERLSVAVSNGPRSTVIAGEPSALEEVLSRLEREGVFCRRVKVDVASHSPQMDPLRGELLGALVGLSPKGASVPMWSTVTGERLRGEELVPGYWADNLRKPVLFSRVVRGLLEQGPTLFVELSPHPILVPALEENLREGESEGAAIGSLRRGQDGRSILLESLGRLYVHGSPMDWKRLYPEGGRIADLPSYSWQRERFWIEPGTKAAEPPKGMRTAVRDVSEHPLLGASFWSSARPDERHWEQRLSVAAIPYLSDHRVQGEVVFPGAGYVEMALAAGAAKLGAAELVLEELTFEQMLALSDKGERIVQVVLTEQGGGRCTFQIASRGEDAAVWTKHARGALRLGGGDARPAQAGDKPEALKARMGTRLSAAEHYQRMQARQIDYGPAFQGLLELWAGEGAALGRVRLPEEVNDRGYTLHPALLDACLQVTVGLSSPGAETYVPVGIERFHVRSRPSREVWVVATPRVTAGTEGEKGCDLRIVDDEGRILVELAGLRAQRLETASGGAMDALEGCACEVAWRRVEPLPEATLPEEGAWLVFSDQRGVGAALKARLSARAQRCVRVVAGTSYERVEPDLYRIDPTKPGDYQRLLREALGEEGSCRGAVHLFSLDAAAVEATSAETLSADLGRGSVSAAYLAQALVRHGFRDAPRLFLVTRGAQAVEEGEPVSVGQAPLLGLGKTIALEHPELRCTRIDLSAAGGEGEAELLARELGARGREDQIALRGEGRCVARLVRSSFERDERAAPQQRLEPAGGRPFRLEIRRPGVLERLSLHEMAELRPGAGEVLIEVEAAGLNFRDVLLALGVLPDDAAGADKHGPRLGGECAGRVVAVGEGVTEFAPGQEVIALGPRAFGSRMLARSEFVVSKPASLGWEQAATVPVVFLTAYYALEHVARLQKGERVLIHAGAGGVGLSAIQWAKHVGAEIFATAGSEEKRAYLRELGVAHVLDSRSLSFAEEVKRITQGEGVDVVLNSLSGEFISASLELLRDHGRFVEIGLRDYYENKQLGLRPFLRNLSFSLVDLRGMMAQGPERIGALLRELVGRFESGTLRPLPVQSFPASRATEAFAHMAQAKHIGKIALSLKDAEAQVAPLRREAAIALRADRSYLITGGLGGLGLSLARWLVEQGARHLALVGRRGPGPEAQQAIREMEEAGAQVLVASADVSRRDEVERLFARVEERLPPLCGIVHAAAVLDDHTLLEQSEESFRRVFGPKALGAWHLHALSEGRALDFFVMYSSASALFGSPGQGNYAAANALLDALARERERRGLRSMSIQWGVFAEVGLAAAQDNRGKRLSSRGMGSFTPVEGLEALRRLLLNPRAEVGVVRFDPRQWLELYPGTSGPPFLAEVMAEDTSHRGAGAAPRALERLKSAPAGERPALLERHLLEQAGSVLRLDPSKMDRAASLQSLGMDSLMSLELRNRLEASLGIRLSATILFTYPTAGALAEHLLDRLEIEGRAEEAQVAGPTAPGSRARSRVEPALWVQKPRPNPDARVRLFCLPYAGAGASRFRSWADLLPSWVEVCPIQLPGREERLAEPAFVEPGLLLDALLPALEDHLDRPFALFGCSMGGLLAFALARRLRARHGLTPVHLFGAACMAPHRPYPALQEVARLITEDRVGERSIAALERLGILSSAILNDEETRRQVWPSLHADLSIALKYTCEEEPPLECPLSIFGGLQDRSLGREDLLAWHAQTQGAFQLSMIAGGHLFMETATAQLLQHIARALQA</sequence>
<evidence type="ECO:0000256" key="30">
    <source>
        <dbReference type="ARBA" id="ARBA00047953"/>
    </source>
</evidence>
<dbReference type="PROSITE" id="PS00606">
    <property type="entry name" value="KS3_1"/>
    <property type="match status" value="1"/>
</dbReference>
<dbReference type="Gene3D" id="3.10.129.110">
    <property type="entry name" value="Polyketide synthase dehydratase"/>
    <property type="match status" value="1"/>
</dbReference>
<comment type="catalytic activity">
    <reaction evidence="25">
        <text>tetradecanoyl-[ACP] + malonyl-[ACP] + H(+) = 3-oxohexadecanoyl-[ACP] + holo-[ACP] + CO2</text>
        <dbReference type="Rhea" id="RHEA:41900"/>
        <dbReference type="Rhea" id="RHEA-COMP:9623"/>
        <dbReference type="Rhea" id="RHEA-COMP:9648"/>
        <dbReference type="Rhea" id="RHEA-COMP:9649"/>
        <dbReference type="Rhea" id="RHEA-COMP:9685"/>
        <dbReference type="ChEBI" id="CHEBI:15378"/>
        <dbReference type="ChEBI" id="CHEBI:16526"/>
        <dbReference type="ChEBI" id="CHEBI:64479"/>
        <dbReference type="ChEBI" id="CHEBI:78449"/>
        <dbReference type="ChEBI" id="CHEBI:78477"/>
        <dbReference type="ChEBI" id="CHEBI:78478"/>
    </reaction>
    <physiologicalReaction direction="left-to-right" evidence="25">
        <dbReference type="Rhea" id="RHEA:41901"/>
    </physiologicalReaction>
</comment>
<comment type="catalytic activity">
    <reaction evidence="29">
        <text>(2E)-hexenoyl-[ACP] + NADPH + H(+) = hexanoyl-[ACP] + NADP(+)</text>
        <dbReference type="Rhea" id="RHEA:41832"/>
        <dbReference type="Rhea" id="RHEA-COMP:9631"/>
        <dbReference type="Rhea" id="RHEA-COMP:9632"/>
        <dbReference type="ChEBI" id="CHEBI:15378"/>
        <dbReference type="ChEBI" id="CHEBI:57783"/>
        <dbReference type="ChEBI" id="CHEBI:58349"/>
        <dbReference type="ChEBI" id="CHEBI:78458"/>
        <dbReference type="ChEBI" id="CHEBI:78459"/>
    </reaction>
    <physiologicalReaction direction="left-to-right" evidence="29">
        <dbReference type="Rhea" id="RHEA:41833"/>
    </physiologicalReaction>
</comment>
<evidence type="ECO:0000256" key="9">
    <source>
        <dbReference type="ARBA" id="ARBA00023268"/>
    </source>
</evidence>
<keyword evidence="10" id="KW-0012">Acyltransferase</keyword>
<dbReference type="InterPro" id="IPR020806">
    <property type="entry name" value="PKS_PP-bd"/>
</dbReference>
<evidence type="ECO:0000259" key="55">
    <source>
        <dbReference type="PROSITE" id="PS52019"/>
    </source>
</evidence>
<dbReference type="InterPro" id="IPR016035">
    <property type="entry name" value="Acyl_Trfase/lysoPLipase"/>
</dbReference>
<dbReference type="Pfam" id="PF21394">
    <property type="entry name" value="Beta-ketacyl_N"/>
    <property type="match status" value="1"/>
</dbReference>
<evidence type="ECO:0000256" key="34">
    <source>
        <dbReference type="ARBA" id="ARBA00048289"/>
    </source>
</evidence>
<evidence type="ECO:0000256" key="3">
    <source>
        <dbReference type="ARBA" id="ARBA00022553"/>
    </source>
</evidence>
<dbReference type="Gene3D" id="3.40.366.10">
    <property type="entry name" value="Malonyl-Coenzyme A Acyl Carrier Protein, domain 2"/>
    <property type="match status" value="1"/>
</dbReference>
<dbReference type="InterPro" id="IPR014031">
    <property type="entry name" value="Ketoacyl_synth_C"/>
</dbReference>
<comment type="catalytic activity">
    <reaction evidence="16">
        <text>(3R)-hydroxytetradecanoyl-[ACP] = (2E)-tetradecenoyl-[ACP] + H2O</text>
        <dbReference type="Rhea" id="RHEA:41892"/>
        <dbReference type="Rhea" id="RHEA-COMP:9646"/>
        <dbReference type="Rhea" id="RHEA-COMP:9647"/>
        <dbReference type="ChEBI" id="CHEBI:15377"/>
        <dbReference type="ChEBI" id="CHEBI:78474"/>
        <dbReference type="ChEBI" id="CHEBI:78475"/>
    </reaction>
    <physiologicalReaction direction="left-to-right" evidence="16">
        <dbReference type="Rhea" id="RHEA:41893"/>
    </physiologicalReaction>
</comment>
<comment type="catalytic activity">
    <reaction evidence="19">
        <text>(3R)-hydroxybutanoyl-[ACP] = (2E)-butenoyl-[ACP] + H2O</text>
        <dbReference type="Rhea" id="RHEA:41808"/>
        <dbReference type="Rhea" id="RHEA-COMP:9626"/>
        <dbReference type="Rhea" id="RHEA-COMP:9627"/>
        <dbReference type="ChEBI" id="CHEBI:15377"/>
        <dbReference type="ChEBI" id="CHEBI:78451"/>
        <dbReference type="ChEBI" id="CHEBI:78453"/>
    </reaction>
    <physiologicalReaction direction="left-to-right" evidence="19">
        <dbReference type="Rhea" id="RHEA:41809"/>
    </physiologicalReaction>
</comment>
<comment type="catalytic activity">
    <reaction evidence="40">
        <text>hexadecanoyl-[ACP] + H2O = hexadecanoate + holo-[ACP] + H(+)</text>
        <dbReference type="Rhea" id="RHEA:41932"/>
        <dbReference type="Rhea" id="RHEA-COMP:9652"/>
        <dbReference type="Rhea" id="RHEA-COMP:9685"/>
        <dbReference type="ChEBI" id="CHEBI:7896"/>
        <dbReference type="ChEBI" id="CHEBI:15377"/>
        <dbReference type="ChEBI" id="CHEBI:15378"/>
        <dbReference type="ChEBI" id="CHEBI:64479"/>
        <dbReference type="ChEBI" id="CHEBI:78483"/>
        <dbReference type="EC" id="3.1.2.14"/>
    </reaction>
    <physiologicalReaction direction="left-to-right" evidence="40">
        <dbReference type="Rhea" id="RHEA:41933"/>
    </physiologicalReaction>
</comment>
<comment type="catalytic activity">
    <reaction evidence="45">
        <text>3-oxododecanoyl-[ACP] + NADPH + H(+) = (3R)-hydroxydodecanoyl-[ACP] + NADP(+)</text>
        <dbReference type="Rhea" id="RHEA:41872"/>
        <dbReference type="Rhea" id="RHEA-COMP:9641"/>
        <dbReference type="Rhea" id="RHEA-COMP:9642"/>
        <dbReference type="ChEBI" id="CHEBI:15378"/>
        <dbReference type="ChEBI" id="CHEBI:57783"/>
        <dbReference type="ChEBI" id="CHEBI:58349"/>
        <dbReference type="ChEBI" id="CHEBI:78469"/>
        <dbReference type="ChEBI" id="CHEBI:78470"/>
    </reaction>
    <physiologicalReaction direction="left-to-right" evidence="45">
        <dbReference type="Rhea" id="RHEA:41873"/>
    </physiologicalReaction>
</comment>
<evidence type="ECO:0000256" key="46">
    <source>
        <dbReference type="ARBA" id="ARBA00049414"/>
    </source>
</evidence>
<dbReference type="FunFam" id="3.40.366.10:FF:000002">
    <property type="entry name" value="Probable polyketide synthase 2"/>
    <property type="match status" value="1"/>
</dbReference>
<comment type="catalytic activity">
    <reaction evidence="18">
        <text>(3R)-hydroxyhexadecanoyl-[ACP] = (2E)-hexadecenoyl-[ACP] + H2O</text>
        <dbReference type="Rhea" id="RHEA:41908"/>
        <dbReference type="Rhea" id="RHEA-COMP:9650"/>
        <dbReference type="Rhea" id="RHEA-COMP:9651"/>
        <dbReference type="ChEBI" id="CHEBI:15377"/>
        <dbReference type="ChEBI" id="CHEBI:78480"/>
        <dbReference type="ChEBI" id="CHEBI:78481"/>
    </reaction>
    <physiologicalReaction direction="left-to-right" evidence="18">
        <dbReference type="Rhea" id="RHEA:41909"/>
    </physiologicalReaction>
</comment>
<evidence type="ECO:0000256" key="39">
    <source>
        <dbReference type="ARBA" id="ARBA00048691"/>
    </source>
</evidence>
<proteinExistence type="predicted"/>
<evidence type="ECO:0000259" key="53">
    <source>
        <dbReference type="PROSITE" id="PS50075"/>
    </source>
</evidence>
<comment type="catalytic activity">
    <reaction evidence="12">
        <text>(3R)-hydroxydodecanoyl-[ACP] = (2E)-dodecenoyl-[ACP] + H2O</text>
        <dbReference type="Rhea" id="RHEA:41876"/>
        <dbReference type="Rhea" id="RHEA-COMP:9642"/>
        <dbReference type="Rhea" id="RHEA-COMP:9643"/>
        <dbReference type="ChEBI" id="CHEBI:15377"/>
        <dbReference type="ChEBI" id="CHEBI:78470"/>
        <dbReference type="ChEBI" id="CHEBI:78472"/>
    </reaction>
    <physiologicalReaction direction="left-to-right" evidence="12">
        <dbReference type="Rhea" id="RHEA:41877"/>
    </physiologicalReaction>
</comment>
<dbReference type="Pfam" id="PF00109">
    <property type="entry name" value="ketoacyl-synt"/>
    <property type="match status" value="1"/>
</dbReference>
<comment type="catalytic activity">
    <reaction evidence="43">
        <text>decanoyl-[ACP] + malonyl-[ACP] + H(+) = 3-oxododecanoyl-[ACP] + holo-[ACP] + CO2</text>
        <dbReference type="Rhea" id="RHEA:41868"/>
        <dbReference type="Rhea" id="RHEA-COMP:9623"/>
        <dbReference type="Rhea" id="RHEA-COMP:9640"/>
        <dbReference type="Rhea" id="RHEA-COMP:9641"/>
        <dbReference type="Rhea" id="RHEA-COMP:9685"/>
        <dbReference type="ChEBI" id="CHEBI:15378"/>
        <dbReference type="ChEBI" id="CHEBI:16526"/>
        <dbReference type="ChEBI" id="CHEBI:64479"/>
        <dbReference type="ChEBI" id="CHEBI:78449"/>
        <dbReference type="ChEBI" id="CHEBI:78468"/>
        <dbReference type="ChEBI" id="CHEBI:78469"/>
    </reaction>
    <physiologicalReaction direction="left-to-right" evidence="43">
        <dbReference type="Rhea" id="RHEA:41869"/>
    </physiologicalReaction>
</comment>
<evidence type="ECO:0000256" key="8">
    <source>
        <dbReference type="ARBA" id="ARBA00023239"/>
    </source>
</evidence>
<dbReference type="PROSITE" id="PS50075">
    <property type="entry name" value="CARRIER"/>
    <property type="match status" value="1"/>
</dbReference>
<dbReference type="CDD" id="cd05195">
    <property type="entry name" value="enoyl_red"/>
    <property type="match status" value="1"/>
</dbReference>
<dbReference type="InterPro" id="IPR036291">
    <property type="entry name" value="NAD(P)-bd_dom_sf"/>
</dbReference>
<evidence type="ECO:0000256" key="6">
    <source>
        <dbReference type="ARBA" id="ARBA00022857"/>
    </source>
</evidence>
<dbReference type="InterPro" id="IPR032821">
    <property type="entry name" value="PKS_assoc"/>
</dbReference>
<dbReference type="GO" id="GO:0141148">
    <property type="term" value="F:enoyl-[acyl-carrier-protein] reductase (NADPH) activity"/>
    <property type="evidence" value="ECO:0007669"/>
    <property type="project" value="UniProtKB-EC"/>
</dbReference>
<dbReference type="InterPro" id="IPR016039">
    <property type="entry name" value="Thiolase-like"/>
</dbReference>
<keyword evidence="4" id="KW-0808">Transferase</keyword>
<dbReference type="GO" id="GO:0006633">
    <property type="term" value="P:fatty acid biosynthetic process"/>
    <property type="evidence" value="ECO:0007669"/>
    <property type="project" value="InterPro"/>
</dbReference>
<dbReference type="Gene3D" id="3.30.70.3290">
    <property type="match status" value="1"/>
</dbReference>
<dbReference type="InterPro" id="IPR006162">
    <property type="entry name" value="Ppantetheine_attach_site"/>
</dbReference>
<dbReference type="Pfam" id="PF00550">
    <property type="entry name" value="PP-binding"/>
    <property type="match status" value="1"/>
</dbReference>
<evidence type="ECO:0000256" key="52">
    <source>
        <dbReference type="PROSITE-ProRule" id="PRU01363"/>
    </source>
</evidence>
<comment type="catalytic activity">
    <reaction evidence="41">
        <text>3-oxotetradecanoyl-[ACP] + NADPH + H(+) = (3R)-hydroxytetradecanoyl-[ACP] + NADP(+)</text>
        <dbReference type="Rhea" id="RHEA:41888"/>
        <dbReference type="Rhea" id="RHEA-COMP:9645"/>
        <dbReference type="Rhea" id="RHEA-COMP:9646"/>
        <dbReference type="ChEBI" id="CHEBI:15378"/>
        <dbReference type="ChEBI" id="CHEBI:57783"/>
        <dbReference type="ChEBI" id="CHEBI:58349"/>
        <dbReference type="ChEBI" id="CHEBI:78473"/>
        <dbReference type="ChEBI" id="CHEBI:78474"/>
    </reaction>
    <physiologicalReaction direction="left-to-right" evidence="41">
        <dbReference type="Rhea" id="RHEA:41889"/>
    </physiologicalReaction>
</comment>
<dbReference type="InterPro" id="IPR057326">
    <property type="entry name" value="KR_dom"/>
</dbReference>
<dbReference type="Pfam" id="PF00698">
    <property type="entry name" value="Acyl_transf_1"/>
    <property type="match status" value="1"/>
</dbReference>
<feature type="region of interest" description="C-terminal hotdog fold" evidence="52">
    <location>
        <begin position="1086"/>
        <end position="1227"/>
    </location>
</feature>
<keyword evidence="9" id="KW-0511">Multifunctional enzyme</keyword>
<dbReference type="InterPro" id="IPR002364">
    <property type="entry name" value="Quin_OxRdtase/zeta-crystal_CS"/>
</dbReference>
<dbReference type="SMART" id="SM00827">
    <property type="entry name" value="PKS_AT"/>
    <property type="match status" value="1"/>
</dbReference>
<dbReference type="SMART" id="SM01294">
    <property type="entry name" value="PKS_PP_betabranch"/>
    <property type="match status" value="1"/>
</dbReference>
<evidence type="ECO:0000256" key="18">
    <source>
        <dbReference type="ARBA" id="ARBA00023401"/>
    </source>
</evidence>
<dbReference type="Gene3D" id="3.90.180.10">
    <property type="entry name" value="Medium-chain alcohol dehydrogenases, catalytic domain"/>
    <property type="match status" value="1"/>
</dbReference>
<evidence type="ECO:0000256" key="7">
    <source>
        <dbReference type="ARBA" id="ARBA00022898"/>
    </source>
</evidence>
<dbReference type="SUPFAM" id="SSF47336">
    <property type="entry name" value="ACP-like"/>
    <property type="match status" value="1"/>
</dbReference>
<dbReference type="SMART" id="SM00825">
    <property type="entry name" value="PKS_KS"/>
    <property type="match status" value="1"/>
</dbReference>
<dbReference type="SUPFAM" id="SSF53901">
    <property type="entry name" value="Thiolase-like"/>
    <property type="match status" value="1"/>
</dbReference>
<comment type="catalytic activity">
    <reaction evidence="48">
        <text>butanoyl-[ACP] + malonyl-[ACP] + H(+) = 3-oxohexanoyl-[ACP] + holo-[ACP] + CO2</text>
        <dbReference type="Rhea" id="RHEA:41820"/>
        <dbReference type="Rhea" id="RHEA-COMP:9623"/>
        <dbReference type="Rhea" id="RHEA-COMP:9628"/>
        <dbReference type="Rhea" id="RHEA-COMP:9629"/>
        <dbReference type="Rhea" id="RHEA-COMP:9685"/>
        <dbReference type="ChEBI" id="CHEBI:15378"/>
        <dbReference type="ChEBI" id="CHEBI:16526"/>
        <dbReference type="ChEBI" id="CHEBI:64479"/>
        <dbReference type="ChEBI" id="CHEBI:78449"/>
        <dbReference type="ChEBI" id="CHEBI:78454"/>
        <dbReference type="ChEBI" id="CHEBI:78456"/>
    </reaction>
    <physiologicalReaction direction="left-to-right" evidence="48">
        <dbReference type="Rhea" id="RHEA:41821"/>
    </physiologicalReaction>
</comment>
<keyword evidence="3" id="KW-0597">Phosphoprotein</keyword>
<evidence type="ECO:0000256" key="21">
    <source>
        <dbReference type="ARBA" id="ARBA00047300"/>
    </source>
</evidence>
<evidence type="ECO:0000256" key="29">
    <source>
        <dbReference type="ARBA" id="ARBA00047897"/>
    </source>
</evidence>
<dbReference type="InterPro" id="IPR016036">
    <property type="entry name" value="Malonyl_transacylase_ACP-bd"/>
</dbReference>
<dbReference type="Gene3D" id="3.40.47.10">
    <property type="match status" value="1"/>
</dbReference>
<dbReference type="Gene3D" id="1.10.1200.10">
    <property type="entry name" value="ACP-like"/>
    <property type="match status" value="1"/>
</dbReference>
<comment type="catalytic activity">
    <reaction evidence="14">
        <text>(3R)-hydroxydecanoyl-[ACP] = (2E)-decenoyl-[ACP] + H2O</text>
        <dbReference type="Rhea" id="RHEA:41860"/>
        <dbReference type="Rhea" id="RHEA-COMP:9638"/>
        <dbReference type="Rhea" id="RHEA-COMP:9639"/>
        <dbReference type="ChEBI" id="CHEBI:15377"/>
        <dbReference type="ChEBI" id="CHEBI:78466"/>
        <dbReference type="ChEBI" id="CHEBI:78467"/>
    </reaction>
    <physiologicalReaction direction="left-to-right" evidence="14">
        <dbReference type="Rhea" id="RHEA:41861"/>
    </physiologicalReaction>
</comment>
<evidence type="ECO:0000256" key="44">
    <source>
        <dbReference type="ARBA" id="ARBA00049171"/>
    </source>
</evidence>
<dbReference type="Pfam" id="PF16197">
    <property type="entry name" value="KAsynt_C_assoc"/>
    <property type="match status" value="1"/>
</dbReference>
<dbReference type="InterPro" id="IPR013154">
    <property type="entry name" value="ADH-like_N"/>
</dbReference>
<dbReference type="Pfam" id="PF08240">
    <property type="entry name" value="ADH_N"/>
    <property type="match status" value="1"/>
</dbReference>
<evidence type="ECO:0000256" key="13">
    <source>
        <dbReference type="ARBA" id="ARBA00023373"/>
    </source>
</evidence>
<evidence type="ECO:0000256" key="5">
    <source>
        <dbReference type="ARBA" id="ARBA00022799"/>
    </source>
</evidence>
<comment type="catalytic activity">
    <reaction evidence="49">
        <text>(2E)-decenoyl-[ACP] + NADPH + H(+) = decanoyl-[ACP] + NADP(+)</text>
        <dbReference type="Rhea" id="RHEA:41864"/>
        <dbReference type="Rhea" id="RHEA-COMP:9639"/>
        <dbReference type="Rhea" id="RHEA-COMP:9640"/>
        <dbReference type="ChEBI" id="CHEBI:15378"/>
        <dbReference type="ChEBI" id="CHEBI:57783"/>
        <dbReference type="ChEBI" id="CHEBI:58349"/>
        <dbReference type="ChEBI" id="CHEBI:78467"/>
        <dbReference type="ChEBI" id="CHEBI:78468"/>
    </reaction>
    <physiologicalReaction direction="left-to-right" evidence="49">
        <dbReference type="Rhea" id="RHEA:41865"/>
    </physiologicalReaction>
</comment>
<comment type="catalytic activity">
    <reaction evidence="13">
        <text>(3R)-hydroxyhexanoyl-[ACP] = (2E)-hexenoyl-[ACP] + H2O</text>
        <dbReference type="Rhea" id="RHEA:41828"/>
        <dbReference type="Rhea" id="RHEA-COMP:9630"/>
        <dbReference type="Rhea" id="RHEA-COMP:9631"/>
        <dbReference type="ChEBI" id="CHEBI:15377"/>
        <dbReference type="ChEBI" id="CHEBI:78457"/>
        <dbReference type="ChEBI" id="CHEBI:78458"/>
    </reaction>
    <physiologicalReaction direction="left-to-right" evidence="13">
        <dbReference type="Rhea" id="RHEA:41829"/>
    </physiologicalReaction>
</comment>
<dbReference type="SUPFAM" id="SSF55048">
    <property type="entry name" value="Probable ACP-binding domain of malonyl-CoA ACP transacylase"/>
    <property type="match status" value="1"/>
</dbReference>
<comment type="catalytic activity">
    <reaction evidence="32">
        <text>hexadecanoyl-[ACP] + malonyl-[ACP] + H(+) = 3-oxooctadecanoyl-[ACP] + holo-[ACP] + CO2</text>
        <dbReference type="Rhea" id="RHEA:41916"/>
        <dbReference type="Rhea" id="RHEA-COMP:9623"/>
        <dbReference type="Rhea" id="RHEA-COMP:9652"/>
        <dbReference type="Rhea" id="RHEA-COMP:9653"/>
        <dbReference type="Rhea" id="RHEA-COMP:9685"/>
        <dbReference type="ChEBI" id="CHEBI:15378"/>
        <dbReference type="ChEBI" id="CHEBI:16526"/>
        <dbReference type="ChEBI" id="CHEBI:64479"/>
        <dbReference type="ChEBI" id="CHEBI:78449"/>
        <dbReference type="ChEBI" id="CHEBI:78483"/>
        <dbReference type="ChEBI" id="CHEBI:78487"/>
    </reaction>
    <physiologicalReaction direction="left-to-right" evidence="32">
        <dbReference type="Rhea" id="RHEA:41917"/>
    </physiologicalReaction>
</comment>
<evidence type="ECO:0000256" key="50">
    <source>
        <dbReference type="ARBA" id="ARBA00049533"/>
    </source>
</evidence>
<evidence type="ECO:0000256" key="25">
    <source>
        <dbReference type="ARBA" id="ARBA00047451"/>
    </source>
</evidence>
<dbReference type="InterPro" id="IPR011032">
    <property type="entry name" value="GroES-like_sf"/>
</dbReference>
<dbReference type="InterPro" id="IPR029058">
    <property type="entry name" value="AB_hydrolase_fold"/>
</dbReference>
<dbReference type="CDD" id="cd00833">
    <property type="entry name" value="PKS"/>
    <property type="match status" value="1"/>
</dbReference>
<evidence type="ECO:0000256" key="47">
    <source>
        <dbReference type="ARBA" id="ARBA00049422"/>
    </source>
</evidence>
<evidence type="ECO:0000256" key="43">
    <source>
        <dbReference type="ARBA" id="ARBA00049109"/>
    </source>
</evidence>
<reference evidence="56" key="2">
    <citation type="submission" date="2012-04" db="EMBL/GenBank/DDBJ databases">
        <title>Pellasoren: structure elucidation, biosynthesis and total synthesis of a new cytotoxic secondary metabolite from Sorangium cellulosum.</title>
        <authorList>
            <person name="Jahns C."/>
            <person name="Hoffmann T."/>
            <person name="Mueller S."/>
            <person name="Gerth K."/>
            <person name="Washausen P."/>
            <person name="Hoefle G."/>
            <person name="Reichenbach H."/>
            <person name="Kalesse M."/>
            <person name="Mueller R."/>
        </authorList>
    </citation>
    <scope>NUCLEOTIDE SEQUENCE</scope>
    <source>
        <strain evidence="56">So ce38</strain>
    </source>
</reference>
<evidence type="ECO:0000256" key="31">
    <source>
        <dbReference type="ARBA" id="ARBA00047961"/>
    </source>
</evidence>
<dbReference type="GO" id="GO:0004313">
    <property type="term" value="F:[acyl-carrier-protein] S-acetyltransferase activity"/>
    <property type="evidence" value="ECO:0007669"/>
    <property type="project" value="UniProtKB-EC"/>
</dbReference>
<evidence type="ECO:0000256" key="19">
    <source>
        <dbReference type="ARBA" id="ARBA00023402"/>
    </source>
</evidence>
<dbReference type="FunFam" id="3.40.50.720:FF:000209">
    <property type="entry name" value="Polyketide synthase Pks12"/>
    <property type="match status" value="1"/>
</dbReference>
<evidence type="ECO:0000256" key="24">
    <source>
        <dbReference type="ARBA" id="ARBA00047440"/>
    </source>
</evidence>
<evidence type="ECO:0000259" key="54">
    <source>
        <dbReference type="PROSITE" id="PS52004"/>
    </source>
</evidence>
<keyword evidence="8" id="KW-0456">Lyase</keyword>
<evidence type="ECO:0000256" key="1">
    <source>
        <dbReference type="ARBA" id="ARBA00005189"/>
    </source>
</evidence>
<dbReference type="Gene3D" id="3.40.50.1820">
    <property type="entry name" value="alpha/beta hydrolase"/>
    <property type="match status" value="1"/>
</dbReference>
<comment type="catalytic activity">
    <reaction evidence="37">
        <text>3-oxohexanoyl-[ACP] + NADPH + H(+) = (3R)-hydroxyhexanoyl-[ACP] + NADP(+)</text>
        <dbReference type="Rhea" id="RHEA:41824"/>
        <dbReference type="Rhea" id="RHEA-COMP:9629"/>
        <dbReference type="Rhea" id="RHEA-COMP:9630"/>
        <dbReference type="ChEBI" id="CHEBI:15378"/>
        <dbReference type="ChEBI" id="CHEBI:57783"/>
        <dbReference type="ChEBI" id="CHEBI:58349"/>
        <dbReference type="ChEBI" id="CHEBI:78456"/>
        <dbReference type="ChEBI" id="CHEBI:78457"/>
    </reaction>
    <physiologicalReaction direction="left-to-right" evidence="37">
        <dbReference type="Rhea" id="RHEA:41825"/>
    </physiologicalReaction>
</comment>
<comment type="catalytic activity">
    <reaction evidence="30">
        <text>3-oxobutanoyl-[ACP] + NADPH + H(+) = (3R)-hydroxybutanoyl-[ACP] + NADP(+)</text>
        <dbReference type="Rhea" id="RHEA:41804"/>
        <dbReference type="Rhea" id="RHEA-COMP:9625"/>
        <dbReference type="Rhea" id="RHEA-COMP:9626"/>
        <dbReference type="ChEBI" id="CHEBI:15378"/>
        <dbReference type="ChEBI" id="CHEBI:57783"/>
        <dbReference type="ChEBI" id="CHEBI:58349"/>
        <dbReference type="ChEBI" id="CHEBI:78450"/>
        <dbReference type="ChEBI" id="CHEBI:78451"/>
    </reaction>
    <physiologicalReaction direction="left-to-right" evidence="30">
        <dbReference type="Rhea" id="RHEA:41805"/>
    </physiologicalReaction>
</comment>
<evidence type="ECO:0000256" key="28">
    <source>
        <dbReference type="ARBA" id="ARBA00047810"/>
    </source>
</evidence>
<dbReference type="GO" id="GO:0004315">
    <property type="term" value="F:3-oxoacyl-[acyl-carrier-protein] synthase activity"/>
    <property type="evidence" value="ECO:0007669"/>
    <property type="project" value="UniProtKB-EC"/>
</dbReference>
<dbReference type="SUPFAM" id="SSF50129">
    <property type="entry name" value="GroES-like"/>
    <property type="match status" value="1"/>
</dbReference>
<evidence type="ECO:0000256" key="17">
    <source>
        <dbReference type="ARBA" id="ARBA00023399"/>
    </source>
</evidence>
<dbReference type="GO" id="GO:0004316">
    <property type="term" value="F:3-oxoacyl-[acyl-carrier-protein] reductase (NADPH) activity"/>
    <property type="evidence" value="ECO:0007669"/>
    <property type="project" value="UniProtKB-EC"/>
</dbReference>
<dbReference type="InterPro" id="IPR009081">
    <property type="entry name" value="PP-bd_ACP"/>
</dbReference>
<evidence type="ECO:0000256" key="35">
    <source>
        <dbReference type="ARBA" id="ARBA00048420"/>
    </source>
</evidence>
<evidence type="ECO:0000256" key="12">
    <source>
        <dbReference type="ARBA" id="ARBA00023351"/>
    </source>
</evidence>
<organism evidence="56">
    <name type="scientific">Sorangium cellulosum</name>
    <name type="common">Polyangium cellulosum</name>
    <dbReference type="NCBI Taxonomy" id="56"/>
    <lineage>
        <taxon>Bacteria</taxon>
        <taxon>Pseudomonadati</taxon>
        <taxon>Myxococcota</taxon>
        <taxon>Polyangia</taxon>
        <taxon>Polyangiales</taxon>
        <taxon>Polyangiaceae</taxon>
        <taxon>Sorangium</taxon>
    </lineage>
</organism>
<dbReference type="GO" id="GO:0031177">
    <property type="term" value="F:phosphopantetheine binding"/>
    <property type="evidence" value="ECO:0007669"/>
    <property type="project" value="InterPro"/>
</dbReference>
<evidence type="ECO:0000313" key="56">
    <source>
        <dbReference type="EMBL" id="CCE88378.1"/>
    </source>
</evidence>
<comment type="catalytic activity">
    <reaction evidence="46">
        <text>3-oxohexadecanoyl-[ACP] + NADPH + H(+) = (3R)-hydroxyhexadecanoyl-[ACP] + NADP(+)</text>
        <dbReference type="Rhea" id="RHEA:41904"/>
        <dbReference type="Rhea" id="RHEA-COMP:9649"/>
        <dbReference type="Rhea" id="RHEA-COMP:9650"/>
        <dbReference type="ChEBI" id="CHEBI:15378"/>
        <dbReference type="ChEBI" id="CHEBI:57783"/>
        <dbReference type="ChEBI" id="CHEBI:58349"/>
        <dbReference type="ChEBI" id="CHEBI:78478"/>
        <dbReference type="ChEBI" id="CHEBI:78480"/>
    </reaction>
    <physiologicalReaction direction="left-to-right" evidence="46">
        <dbReference type="Rhea" id="RHEA:41905"/>
    </physiologicalReaction>
</comment>
<dbReference type="InterPro" id="IPR049551">
    <property type="entry name" value="PKS_DH_C"/>
</dbReference>
<dbReference type="EMBL" id="HE616533">
    <property type="protein sequence ID" value="CCE88378.1"/>
    <property type="molecule type" value="Genomic_DNA"/>
</dbReference>
<feature type="active site" description="Proton donor; for dehydratase activity" evidence="52">
    <location>
        <position position="1145"/>
    </location>
</feature>
<evidence type="ECO:0000256" key="41">
    <source>
        <dbReference type="ARBA" id="ARBA00048935"/>
    </source>
</evidence>
<keyword evidence="2" id="KW-0596">Phosphopantetheine</keyword>
<gene>
    <name evidence="56" type="primary">pelF</name>
</gene>
<feature type="domain" description="Ketosynthase family 3 (KS3)" evidence="54">
    <location>
        <begin position="49"/>
        <end position="469"/>
    </location>
</feature>
<comment type="catalytic activity">
    <reaction evidence="47">
        <text>3-oxooctanoyl-[ACP] + NADPH + H(+) = (3R)-hydroxyoctanoyl-[ACP] + NADP(+)</text>
        <dbReference type="Rhea" id="RHEA:41840"/>
        <dbReference type="Rhea" id="RHEA-COMP:9633"/>
        <dbReference type="Rhea" id="RHEA-COMP:9634"/>
        <dbReference type="ChEBI" id="CHEBI:15378"/>
        <dbReference type="ChEBI" id="CHEBI:57783"/>
        <dbReference type="ChEBI" id="CHEBI:58349"/>
        <dbReference type="ChEBI" id="CHEBI:78460"/>
        <dbReference type="ChEBI" id="CHEBI:78461"/>
    </reaction>
    <physiologicalReaction direction="left-to-right" evidence="47">
        <dbReference type="Rhea" id="RHEA:41841"/>
    </physiologicalReaction>
</comment>
<evidence type="ECO:0000256" key="22">
    <source>
        <dbReference type="ARBA" id="ARBA00047394"/>
    </source>
</evidence>
<protein>
    <submittedName>
        <fullName evidence="56">Polyketide synthase</fullName>
    </submittedName>
</protein>
<comment type="catalytic activity">
    <reaction evidence="27">
        <text>dodecanoyl-[ACP] + malonyl-[ACP] + H(+) = 3-oxotetradecanoyl-[ACP] + holo-[ACP] + CO2</text>
        <dbReference type="Rhea" id="RHEA:41884"/>
        <dbReference type="Rhea" id="RHEA-COMP:9623"/>
        <dbReference type="Rhea" id="RHEA-COMP:9644"/>
        <dbReference type="Rhea" id="RHEA-COMP:9645"/>
        <dbReference type="Rhea" id="RHEA-COMP:9685"/>
        <dbReference type="ChEBI" id="CHEBI:15378"/>
        <dbReference type="ChEBI" id="CHEBI:16526"/>
        <dbReference type="ChEBI" id="CHEBI:64479"/>
        <dbReference type="ChEBI" id="CHEBI:65264"/>
        <dbReference type="ChEBI" id="CHEBI:78449"/>
        <dbReference type="ChEBI" id="CHEBI:78473"/>
    </reaction>
    <physiologicalReaction direction="left-to-right" evidence="27">
        <dbReference type="Rhea" id="RHEA:41885"/>
    </physiologicalReaction>
</comment>
<comment type="catalytic activity">
    <reaction evidence="39">
        <text>holo-[ACP] + acetyl-CoA = acetyl-[ACP] + CoA</text>
        <dbReference type="Rhea" id="RHEA:41788"/>
        <dbReference type="Rhea" id="RHEA-COMP:9621"/>
        <dbReference type="Rhea" id="RHEA-COMP:9685"/>
        <dbReference type="ChEBI" id="CHEBI:57287"/>
        <dbReference type="ChEBI" id="CHEBI:57288"/>
        <dbReference type="ChEBI" id="CHEBI:64479"/>
        <dbReference type="ChEBI" id="CHEBI:78446"/>
        <dbReference type="EC" id="2.3.1.38"/>
    </reaction>
    <physiologicalReaction direction="left-to-right" evidence="39">
        <dbReference type="Rhea" id="RHEA:41789"/>
    </physiologicalReaction>
</comment>
<feature type="domain" description="Carrier" evidence="53">
    <location>
        <begin position="2100"/>
        <end position="2177"/>
    </location>
</feature>
<dbReference type="GO" id="GO:0019171">
    <property type="term" value="F:(3R)-hydroxyacyl-[acyl-carrier-protein] dehydratase activity"/>
    <property type="evidence" value="ECO:0007669"/>
    <property type="project" value="UniProtKB-EC"/>
</dbReference>
<comment type="catalytic activity">
    <reaction evidence="23">
        <text>a (3R)-hydroxyacyl-[ACP] + NADP(+) = a 3-oxoacyl-[ACP] + NADPH + H(+)</text>
        <dbReference type="Rhea" id="RHEA:17397"/>
        <dbReference type="Rhea" id="RHEA-COMP:9916"/>
        <dbReference type="Rhea" id="RHEA-COMP:9945"/>
        <dbReference type="ChEBI" id="CHEBI:15378"/>
        <dbReference type="ChEBI" id="CHEBI:57783"/>
        <dbReference type="ChEBI" id="CHEBI:58349"/>
        <dbReference type="ChEBI" id="CHEBI:78776"/>
        <dbReference type="ChEBI" id="CHEBI:78827"/>
        <dbReference type="EC" id="1.1.1.100"/>
    </reaction>
    <physiologicalReaction direction="right-to-left" evidence="23">
        <dbReference type="Rhea" id="RHEA:17399"/>
    </physiologicalReaction>
</comment>
<evidence type="ECO:0000256" key="27">
    <source>
        <dbReference type="ARBA" id="ARBA00047578"/>
    </source>
</evidence>
<dbReference type="SMART" id="SM00829">
    <property type="entry name" value="PKS_ER"/>
    <property type="match status" value="1"/>
</dbReference>
<evidence type="ECO:0000256" key="20">
    <source>
        <dbReference type="ARBA" id="ARBA00023442"/>
    </source>
</evidence>
<dbReference type="GO" id="GO:0005737">
    <property type="term" value="C:cytoplasm"/>
    <property type="evidence" value="ECO:0007669"/>
    <property type="project" value="TreeGrafter"/>
</dbReference>
<evidence type="ECO:0000256" key="32">
    <source>
        <dbReference type="ARBA" id="ARBA00048051"/>
    </source>
</evidence>
<evidence type="ECO:0000256" key="45">
    <source>
        <dbReference type="ARBA" id="ARBA00049263"/>
    </source>
</evidence>
<dbReference type="GO" id="GO:0005886">
    <property type="term" value="C:plasma membrane"/>
    <property type="evidence" value="ECO:0007669"/>
    <property type="project" value="TreeGrafter"/>
</dbReference>
<evidence type="ECO:0000256" key="10">
    <source>
        <dbReference type="ARBA" id="ARBA00023315"/>
    </source>
</evidence>
<dbReference type="InterPro" id="IPR014043">
    <property type="entry name" value="Acyl_transferase_dom"/>
</dbReference>
<comment type="catalytic activity">
    <reaction evidence="28">
        <text>(2E)-hexadecenoyl-[ACP] + NADPH + H(+) = hexadecanoyl-[ACP] + NADP(+)</text>
        <dbReference type="Rhea" id="RHEA:41912"/>
        <dbReference type="Rhea" id="RHEA-COMP:9651"/>
        <dbReference type="Rhea" id="RHEA-COMP:9652"/>
        <dbReference type="ChEBI" id="CHEBI:15378"/>
        <dbReference type="ChEBI" id="CHEBI:57783"/>
        <dbReference type="ChEBI" id="CHEBI:58349"/>
        <dbReference type="ChEBI" id="CHEBI:78481"/>
        <dbReference type="ChEBI" id="CHEBI:78483"/>
    </reaction>
    <physiologicalReaction direction="left-to-right" evidence="28">
        <dbReference type="Rhea" id="RHEA:41913"/>
    </physiologicalReaction>
</comment>
<dbReference type="InterPro" id="IPR018201">
    <property type="entry name" value="Ketoacyl_synth_AS"/>
</dbReference>
<evidence type="ECO:0000256" key="23">
    <source>
        <dbReference type="ARBA" id="ARBA00047400"/>
    </source>
</evidence>
<dbReference type="InterPro" id="IPR050091">
    <property type="entry name" value="PKS_NRPS_Biosynth_Enz"/>
</dbReference>
<feature type="region of interest" description="N-terminal hotdog fold" evidence="52">
    <location>
        <begin position="944"/>
        <end position="1069"/>
    </location>
</feature>
<evidence type="ECO:0000256" key="15">
    <source>
        <dbReference type="ARBA" id="ARBA00023394"/>
    </source>
</evidence>
<evidence type="ECO:0000256" key="36">
    <source>
        <dbReference type="ARBA" id="ARBA00048506"/>
    </source>
</evidence>
<evidence type="ECO:0000256" key="33">
    <source>
        <dbReference type="ARBA" id="ARBA00048281"/>
    </source>
</evidence>
<dbReference type="InterPro" id="IPR049900">
    <property type="entry name" value="PKS_mFAS_DH"/>
</dbReference>
<comment type="catalytic activity">
    <reaction evidence="50">
        <text>octanoyl-[ACP] + malonyl-[ACP] + H(+) = 3-oxodecanoyl-[ACP] + holo-[ACP] + CO2</text>
        <dbReference type="Rhea" id="RHEA:41852"/>
        <dbReference type="Rhea" id="RHEA-COMP:9623"/>
        <dbReference type="Rhea" id="RHEA-COMP:9636"/>
        <dbReference type="Rhea" id="RHEA-COMP:9637"/>
        <dbReference type="Rhea" id="RHEA-COMP:9685"/>
        <dbReference type="ChEBI" id="CHEBI:15378"/>
        <dbReference type="ChEBI" id="CHEBI:16526"/>
        <dbReference type="ChEBI" id="CHEBI:64479"/>
        <dbReference type="ChEBI" id="CHEBI:78449"/>
        <dbReference type="ChEBI" id="CHEBI:78463"/>
        <dbReference type="ChEBI" id="CHEBI:78464"/>
    </reaction>
    <physiologicalReaction direction="left-to-right" evidence="50">
        <dbReference type="Rhea" id="RHEA:41853"/>
    </physiologicalReaction>
</comment>
<keyword evidence="6" id="KW-0521">NADP</keyword>
<dbReference type="FunFam" id="3.40.47.10:FF:000019">
    <property type="entry name" value="Polyketide synthase type I"/>
    <property type="match status" value="1"/>
</dbReference>
<dbReference type="GO" id="GO:0016297">
    <property type="term" value="F:fatty acyl-[ACP] hydrolase activity"/>
    <property type="evidence" value="ECO:0007669"/>
    <property type="project" value="UniProtKB-EC"/>
</dbReference>
<evidence type="ECO:0000256" key="40">
    <source>
        <dbReference type="ARBA" id="ARBA00048704"/>
    </source>
</evidence>
<dbReference type="GO" id="GO:0071770">
    <property type="term" value="P:DIM/DIP cell wall layer assembly"/>
    <property type="evidence" value="ECO:0007669"/>
    <property type="project" value="TreeGrafter"/>
</dbReference>
<dbReference type="InterPro" id="IPR049490">
    <property type="entry name" value="C883_1060-like_KR_N"/>
</dbReference>
<dbReference type="Gene3D" id="3.40.50.720">
    <property type="entry name" value="NAD(P)-binding Rossmann-like Domain"/>
    <property type="match status" value="3"/>
</dbReference>
<evidence type="ECO:0000256" key="26">
    <source>
        <dbReference type="ARBA" id="ARBA00047500"/>
    </source>
</evidence>
<dbReference type="PROSITE" id="PS00012">
    <property type="entry name" value="PHOSPHOPANTETHEINE"/>
    <property type="match status" value="1"/>
</dbReference>
<dbReference type="Pfam" id="PF02801">
    <property type="entry name" value="Ketoacyl-synt_C"/>
    <property type="match status" value="1"/>
</dbReference>
<name>I0J6Y5_SORCE</name>
<dbReference type="Pfam" id="PF08659">
    <property type="entry name" value="KR"/>
    <property type="match status" value="1"/>
</dbReference>
<feature type="domain" description="PKS/mFAS DH" evidence="55">
    <location>
        <begin position="944"/>
        <end position="1227"/>
    </location>
</feature>
<dbReference type="SMART" id="SM00822">
    <property type="entry name" value="PKS_KR"/>
    <property type="match status" value="1"/>
</dbReference>
<dbReference type="Pfam" id="PF00975">
    <property type="entry name" value="Thioesterase"/>
    <property type="match status" value="1"/>
</dbReference>
<dbReference type="InterPro" id="IPR036736">
    <property type="entry name" value="ACP-like_sf"/>
</dbReference>
<evidence type="ECO:0000256" key="16">
    <source>
        <dbReference type="ARBA" id="ARBA00023398"/>
    </source>
</evidence>
<evidence type="ECO:0000256" key="49">
    <source>
        <dbReference type="ARBA" id="ARBA00049521"/>
    </source>
</evidence>
<comment type="catalytic activity">
    <reaction evidence="35">
        <text>(2E)-octenoyl-[ACP] + NADPH + H(+) = octanoyl-[ACP] + NADP(+)</text>
        <dbReference type="Rhea" id="RHEA:41848"/>
        <dbReference type="Rhea" id="RHEA-COMP:9635"/>
        <dbReference type="Rhea" id="RHEA-COMP:9636"/>
        <dbReference type="ChEBI" id="CHEBI:15378"/>
        <dbReference type="ChEBI" id="CHEBI:57783"/>
        <dbReference type="ChEBI" id="CHEBI:58349"/>
        <dbReference type="ChEBI" id="CHEBI:78462"/>
        <dbReference type="ChEBI" id="CHEBI:78463"/>
    </reaction>
    <physiologicalReaction direction="left-to-right" evidence="35">
        <dbReference type="Rhea" id="RHEA:41849"/>
    </physiologicalReaction>
</comment>
<dbReference type="Pfam" id="PF21089">
    <property type="entry name" value="PKS_DH_N"/>
    <property type="match status" value="1"/>
</dbReference>
<comment type="catalytic activity">
    <reaction evidence="42">
        <text>(2E)-octadecenoyl-[ACP] + NADPH + H(+) = octadecanoyl-[ACP] + NADP(+)</text>
        <dbReference type="Rhea" id="RHEA:41928"/>
        <dbReference type="Rhea" id="RHEA-COMP:9655"/>
        <dbReference type="Rhea" id="RHEA-COMP:9656"/>
        <dbReference type="ChEBI" id="CHEBI:15378"/>
        <dbReference type="ChEBI" id="CHEBI:57783"/>
        <dbReference type="ChEBI" id="CHEBI:58349"/>
        <dbReference type="ChEBI" id="CHEBI:78489"/>
        <dbReference type="ChEBI" id="CHEBI:78495"/>
    </reaction>
    <physiologicalReaction direction="left-to-right" evidence="42">
        <dbReference type="Rhea" id="RHEA:41929"/>
    </physiologicalReaction>
</comment>
<dbReference type="SUPFAM" id="SSF53474">
    <property type="entry name" value="alpha/beta-Hydrolases"/>
    <property type="match status" value="1"/>
</dbReference>
<evidence type="ECO:0000256" key="38">
    <source>
        <dbReference type="ARBA" id="ARBA00048650"/>
    </source>
</evidence>
<reference evidence="56" key="1">
    <citation type="submission" date="2011-12" db="EMBL/GenBank/DDBJ databases">
        <authorList>
            <person name="Krug D."/>
        </authorList>
    </citation>
    <scope>NUCLEOTIDE SEQUENCE</scope>
    <source>
        <strain evidence="56">So ce38</strain>
    </source>
</reference>
<evidence type="ECO:0000256" key="51">
    <source>
        <dbReference type="ARBA" id="ARBA00054155"/>
    </source>
</evidence>
<dbReference type="GO" id="GO:0008270">
    <property type="term" value="F:zinc ion binding"/>
    <property type="evidence" value="ECO:0007669"/>
    <property type="project" value="InterPro"/>
</dbReference>
<dbReference type="SMART" id="SM00823">
    <property type="entry name" value="PKS_PP"/>
    <property type="match status" value="1"/>
</dbReference>